<keyword evidence="3" id="KW-1185">Reference proteome</keyword>
<sequence>MWYRFLLAVALTSISWVAVAQDLFTGGVYLCTVEEVSNDMSSPLSVGEKILAGLARIEPPTMTLIFEGGAGRQMKCKTVGRVWVCDNPYIKRQDIFDIEKLSMVLARGSEPLEDFERLSCSPFSF</sequence>
<evidence type="ECO:0000256" key="1">
    <source>
        <dbReference type="SAM" id="SignalP"/>
    </source>
</evidence>
<dbReference type="EMBL" id="AHAM01000039">
    <property type="protein sequence ID" value="EHK58166.1"/>
    <property type="molecule type" value="Genomic_DNA"/>
</dbReference>
<name>H0HM81_9HYPH</name>
<feature type="signal peptide" evidence="1">
    <location>
        <begin position="1"/>
        <end position="20"/>
    </location>
</feature>
<proteinExistence type="predicted"/>
<keyword evidence="1" id="KW-0732">Signal</keyword>
<dbReference type="AlphaFoldDB" id="H0HM81"/>
<feature type="chain" id="PRO_5003534066" evidence="1">
    <location>
        <begin position="21"/>
        <end position="125"/>
    </location>
</feature>
<evidence type="ECO:0000313" key="2">
    <source>
        <dbReference type="EMBL" id="EHK58166.1"/>
    </source>
</evidence>
<reference evidence="2 3" key="1">
    <citation type="journal article" date="2012" name="J. Bacteriol.">
        <title>Draft Genome Sequence of Mesorhizobium alhagi CCNWXJ12-2T, a Novel Salt-Resistant Species Isolated from the Desert of Northwestern China.</title>
        <authorList>
            <person name="Zhou M."/>
            <person name="Chen W."/>
            <person name="Chen H."/>
            <person name="Wei G."/>
        </authorList>
    </citation>
    <scope>NUCLEOTIDE SEQUENCE [LARGE SCALE GENOMIC DNA]</scope>
    <source>
        <strain evidence="2 3">CCNWXJ12-2</strain>
    </source>
</reference>
<protein>
    <submittedName>
        <fullName evidence="2">Uncharacterized protein</fullName>
    </submittedName>
</protein>
<gene>
    <name evidence="2" type="ORF">MAXJ12_06223</name>
</gene>
<organism evidence="2 3">
    <name type="scientific">Mesorhizobium alhagi CCNWXJ12-2</name>
    <dbReference type="NCBI Taxonomy" id="1107882"/>
    <lineage>
        <taxon>Bacteria</taxon>
        <taxon>Pseudomonadati</taxon>
        <taxon>Pseudomonadota</taxon>
        <taxon>Alphaproteobacteria</taxon>
        <taxon>Hyphomicrobiales</taxon>
        <taxon>Phyllobacteriaceae</taxon>
        <taxon>Allomesorhizobium</taxon>
    </lineage>
</organism>
<accession>H0HM81</accession>
<dbReference type="Proteomes" id="UP000003250">
    <property type="component" value="Unassembled WGS sequence"/>
</dbReference>
<evidence type="ECO:0000313" key="3">
    <source>
        <dbReference type="Proteomes" id="UP000003250"/>
    </source>
</evidence>